<organism evidence="2 3">
    <name type="scientific">Hymenobacter mucosus</name>
    <dbReference type="NCBI Taxonomy" id="1411120"/>
    <lineage>
        <taxon>Bacteria</taxon>
        <taxon>Pseudomonadati</taxon>
        <taxon>Bacteroidota</taxon>
        <taxon>Cytophagia</taxon>
        <taxon>Cytophagales</taxon>
        <taxon>Hymenobacteraceae</taxon>
        <taxon>Hymenobacter</taxon>
    </lineage>
</organism>
<dbReference type="Gene3D" id="3.40.50.620">
    <property type="entry name" value="HUPs"/>
    <property type="match status" value="1"/>
</dbReference>
<protein>
    <submittedName>
        <fullName evidence="2">Universal stress protein family protein</fullName>
    </submittedName>
</protein>
<dbReference type="InterPro" id="IPR006016">
    <property type="entry name" value="UspA"/>
</dbReference>
<dbReference type="EMBL" id="FZNS01000007">
    <property type="protein sequence ID" value="SNR81294.1"/>
    <property type="molecule type" value="Genomic_DNA"/>
</dbReference>
<sequence length="267" mass="29420">MKKMLLPTDLTLYSLHLIRCALNLVQEQSCYVILLYVAPVSTTSTDLLPLSSQQPDAEFSSAIEQLQKLNFSGIEGLEIARLHGKDSSYITKHVLEEQIDLVLSTISCSHNTAALSFRSKLLQDVLLPVPYGPGFSVPNCLRRIVFVLDVEAKNGLLPNQELIELRRRRECGVSFLLVTKPGFSTDALTQALSRLHASPMLAKVADSGQVVPQRNFTQGIVAFIKKFEVDLVVNCKKKSMLDHLRLGQKASSSERASATKVPCLSVA</sequence>
<dbReference type="AlphaFoldDB" id="A0A238ZF56"/>
<dbReference type="Proteomes" id="UP000198310">
    <property type="component" value="Unassembled WGS sequence"/>
</dbReference>
<evidence type="ECO:0000313" key="3">
    <source>
        <dbReference type="Proteomes" id="UP000198310"/>
    </source>
</evidence>
<name>A0A238ZF56_9BACT</name>
<proteinExistence type="predicted"/>
<dbReference type="SUPFAM" id="SSF52402">
    <property type="entry name" value="Adenine nucleotide alpha hydrolases-like"/>
    <property type="match status" value="1"/>
</dbReference>
<gene>
    <name evidence="2" type="ORF">SAMN06269173_107127</name>
</gene>
<reference evidence="3" key="1">
    <citation type="submission" date="2017-06" db="EMBL/GenBank/DDBJ databases">
        <authorList>
            <person name="Varghese N."/>
            <person name="Submissions S."/>
        </authorList>
    </citation>
    <scope>NUCLEOTIDE SEQUENCE [LARGE SCALE GENOMIC DNA]</scope>
    <source>
        <strain evidence="3">DSM 28041</strain>
    </source>
</reference>
<accession>A0A238ZF56</accession>
<keyword evidence="3" id="KW-1185">Reference proteome</keyword>
<evidence type="ECO:0000259" key="1">
    <source>
        <dbReference type="Pfam" id="PF00582"/>
    </source>
</evidence>
<dbReference type="Pfam" id="PF00582">
    <property type="entry name" value="Usp"/>
    <property type="match status" value="1"/>
</dbReference>
<dbReference type="RefSeq" id="WP_089333488.1">
    <property type="nucleotide sequence ID" value="NZ_FZNS01000007.1"/>
</dbReference>
<feature type="domain" description="UspA" evidence="1">
    <location>
        <begin position="1"/>
        <end position="103"/>
    </location>
</feature>
<dbReference type="InterPro" id="IPR014729">
    <property type="entry name" value="Rossmann-like_a/b/a_fold"/>
</dbReference>
<dbReference type="CDD" id="cd00293">
    <property type="entry name" value="USP-like"/>
    <property type="match status" value="1"/>
</dbReference>
<evidence type="ECO:0000313" key="2">
    <source>
        <dbReference type="EMBL" id="SNR81294.1"/>
    </source>
</evidence>